<dbReference type="Gene3D" id="3.40.50.150">
    <property type="entry name" value="Vaccinia Virus protein VP39"/>
    <property type="match status" value="1"/>
</dbReference>
<accession>A0A078L172</accession>
<keyword evidence="3" id="KW-1185">Reference proteome</keyword>
<dbReference type="InterPro" id="IPR025714">
    <property type="entry name" value="Methyltranfer_dom"/>
</dbReference>
<dbReference type="SUPFAM" id="SSF53335">
    <property type="entry name" value="S-adenosyl-L-methionine-dependent methyltransferases"/>
    <property type="match status" value="1"/>
</dbReference>
<dbReference type="EMBL" id="CCSB01000002">
    <property type="protein sequence ID" value="CDZ77818.1"/>
    <property type="molecule type" value="Genomic_DNA"/>
</dbReference>
<dbReference type="Pfam" id="PF13847">
    <property type="entry name" value="Methyltransf_31"/>
    <property type="match status" value="1"/>
</dbReference>
<proteinExistence type="predicted"/>
<protein>
    <recommendedName>
        <fullName evidence="1">Methyltransferase domain-containing protein</fullName>
    </recommendedName>
</protein>
<dbReference type="Proteomes" id="UP000044071">
    <property type="component" value="Unassembled WGS sequence"/>
</dbReference>
<reference evidence="2 3" key="1">
    <citation type="submission" date="2014-06" db="EMBL/GenBank/DDBJ databases">
        <authorList>
            <person name="Urmite Genomes Urmite Genomes"/>
        </authorList>
    </citation>
    <scope>NUCLEOTIDE SEQUENCE [LARGE SCALE GENOMIC DNA]</scope>
</reference>
<evidence type="ECO:0000313" key="3">
    <source>
        <dbReference type="Proteomes" id="UP000044071"/>
    </source>
</evidence>
<dbReference type="OrthoDB" id="5635178at2"/>
<organism evidence="2 3">
    <name type="scientific">Legionella massiliensis</name>
    <dbReference type="NCBI Taxonomy" id="1034943"/>
    <lineage>
        <taxon>Bacteria</taxon>
        <taxon>Pseudomonadati</taxon>
        <taxon>Pseudomonadota</taxon>
        <taxon>Gammaproteobacteria</taxon>
        <taxon>Legionellales</taxon>
        <taxon>Legionellaceae</taxon>
        <taxon>Legionella</taxon>
    </lineage>
</organism>
<sequence length="1019" mass="117423">MDQEHPLKSSIETSSKESANLLFEVQSLIDSYPQGRYSFPTHLDFNMYVLQQAKFASDSEKPCELLVDGTQKSLVKMRLLEFIDSDNPSFKGYLVLSFKDKTKFAIPLNSANCLVLKELFKVQGCNLDRIYSRKSALAVDWIKENVDTVYNSYASRRDEVDEFYDAEHQKINNEIRRILAKEPVLKSINIIDGGCGNGKYINAASSAFNETDVHLAGFDFNESNIEQAQSKYSDKGTFIKGDLLKFQEVLDQCANVLDKNAPTFMVLSGSLTRLVLTDGFQALKVLQGFANSDFADYLVGCGVGEPLINRHIAKQVGYRMEPSTTTASELFSCKKMTQEEFIIQKLKKLKQYNTLDLSLYHNPTALLLNQSLLKHLADDSIIDLSFTTLTPELISTIQFIIKERPKVRLVFWHNQIKKLQEFYDLFPEENIQSLYYTRGEHFLGASRWLNSTFEPDLSDLSGHSVSSKFSDFCIKNLLLNSKSGRSVLLNLIHLSEQTGLRNWVFDNTNFLEQIRNEKFYNISAQKRDELVNSAVKEINSSNFESLIYLLEKLNLINSTTDPELYYLLNLYKQNQYESGIYGSAPICTTISSTQNKEDRIIESLKFYNRDFEDAFRNLIKRVKNIRLDTPKEVHNRLEELVFWAIKNWSNYEDVEHLIKTLEEFKLIDPHRDLVIYYMLAFFKQNPDRRTDISSEASLDTEKGRLIEALKFYDERHHDTYLQVVAMLVANQGQKEFDFIALHGQHQRLIKALSHSFYPEFKIMELLPYLNAYSHIVFSYNWSLNSLEIQGQSDLWDVNARAEVDVKLQRLGFTDIEIADIINPFHFRDRTSDSLIIPLKQEQVQLLLADLDKVKTRPEKSILESAFYQALIVLPSDELDDEEQSSVVTRVPTFFGSSQKSSLYDDNGMNDYARLGLTWEQAHFLLIQNLQDIQEQLTLLINEKLLDKQFLEYLNTKQLSPQNSPLDGLTSQANQLVSAPEIIQGYIDYEIHDRKSKNAVIEPMLFEILQDLINKTPKLG</sequence>
<dbReference type="AlphaFoldDB" id="A0A078L172"/>
<gene>
    <name evidence="2" type="ORF">BN59_02108</name>
</gene>
<evidence type="ECO:0000259" key="1">
    <source>
        <dbReference type="Pfam" id="PF13847"/>
    </source>
</evidence>
<dbReference type="RefSeq" id="WP_043874289.1">
    <property type="nucleotide sequence ID" value="NZ_CCVW01000002.1"/>
</dbReference>
<feature type="domain" description="Methyltransferase" evidence="1">
    <location>
        <begin position="187"/>
        <end position="259"/>
    </location>
</feature>
<evidence type="ECO:0000313" key="2">
    <source>
        <dbReference type="EMBL" id="CDZ77818.1"/>
    </source>
</evidence>
<name>A0A078L172_9GAMM</name>
<dbReference type="InterPro" id="IPR029063">
    <property type="entry name" value="SAM-dependent_MTases_sf"/>
</dbReference>